<comment type="caution">
    <text evidence="2">The sequence shown here is derived from an EMBL/GenBank/DDBJ whole genome shotgun (WGS) entry which is preliminary data.</text>
</comment>
<name>A0ABQ6CT34_9HYPH</name>
<organism evidence="2 3">
    <name type="scientific">Labrys miyagiensis</name>
    <dbReference type="NCBI Taxonomy" id="346912"/>
    <lineage>
        <taxon>Bacteria</taxon>
        <taxon>Pseudomonadati</taxon>
        <taxon>Pseudomonadota</taxon>
        <taxon>Alphaproteobacteria</taxon>
        <taxon>Hyphomicrobiales</taxon>
        <taxon>Xanthobacteraceae</taxon>
        <taxon>Labrys</taxon>
    </lineage>
</organism>
<keyword evidence="3" id="KW-1185">Reference proteome</keyword>
<gene>
    <name evidence="2" type="ORF">GCM10007874_64940</name>
</gene>
<accession>A0ABQ6CT34</accession>
<dbReference type="RefSeq" id="WP_284316406.1">
    <property type="nucleotide sequence ID" value="NZ_BSPC01000075.1"/>
</dbReference>
<proteinExistence type="predicted"/>
<reference evidence="3" key="1">
    <citation type="journal article" date="2019" name="Int. J. Syst. Evol. Microbiol.">
        <title>The Global Catalogue of Microorganisms (GCM) 10K type strain sequencing project: providing services to taxonomists for standard genome sequencing and annotation.</title>
        <authorList>
            <consortium name="The Broad Institute Genomics Platform"/>
            <consortium name="The Broad Institute Genome Sequencing Center for Infectious Disease"/>
            <person name="Wu L."/>
            <person name="Ma J."/>
        </authorList>
    </citation>
    <scope>NUCLEOTIDE SEQUENCE [LARGE SCALE GENOMIC DNA]</scope>
    <source>
        <strain evidence="3">NBRC 101365</strain>
    </source>
</reference>
<evidence type="ECO:0000256" key="1">
    <source>
        <dbReference type="SAM" id="MobiDB-lite"/>
    </source>
</evidence>
<evidence type="ECO:0000313" key="3">
    <source>
        <dbReference type="Proteomes" id="UP001156882"/>
    </source>
</evidence>
<feature type="region of interest" description="Disordered" evidence="1">
    <location>
        <begin position="50"/>
        <end position="80"/>
    </location>
</feature>
<dbReference type="EMBL" id="BSPC01000075">
    <property type="protein sequence ID" value="GLS23473.1"/>
    <property type="molecule type" value="Genomic_DNA"/>
</dbReference>
<evidence type="ECO:0000313" key="2">
    <source>
        <dbReference type="EMBL" id="GLS23473.1"/>
    </source>
</evidence>
<sequence length="167" mass="17332">MLKVTLLTCAIIAAQPLIEGARAGDAMPASLSMVWMGRFVNTTRAPVLGSTVPSAEAQRKRRTDGDGNGDPDIVGSIPPDAAGNPARDIAMLRGTQILSLCAMPGLVEDNASDSLACGGVRHNRWSAKAATFNYDLSAVKPGFMNAPTPYTAAWDSLPAVVSPPATP</sequence>
<dbReference type="Proteomes" id="UP001156882">
    <property type="component" value="Unassembled WGS sequence"/>
</dbReference>
<protein>
    <submittedName>
        <fullName evidence="2">Uncharacterized protein</fullName>
    </submittedName>
</protein>